<organism evidence="1 2">
    <name type="scientific">Thelonectria olida</name>
    <dbReference type="NCBI Taxonomy" id="1576542"/>
    <lineage>
        <taxon>Eukaryota</taxon>
        <taxon>Fungi</taxon>
        <taxon>Dikarya</taxon>
        <taxon>Ascomycota</taxon>
        <taxon>Pezizomycotina</taxon>
        <taxon>Sordariomycetes</taxon>
        <taxon>Hypocreomycetidae</taxon>
        <taxon>Hypocreales</taxon>
        <taxon>Nectriaceae</taxon>
        <taxon>Thelonectria</taxon>
    </lineage>
</organism>
<comment type="caution">
    <text evidence="1">The sequence shown here is derived from an EMBL/GenBank/DDBJ whole genome shotgun (WGS) entry which is preliminary data.</text>
</comment>
<name>A0A9P8W0R4_9HYPO</name>
<evidence type="ECO:0000313" key="2">
    <source>
        <dbReference type="Proteomes" id="UP000777438"/>
    </source>
</evidence>
<dbReference type="Proteomes" id="UP000777438">
    <property type="component" value="Unassembled WGS sequence"/>
</dbReference>
<protein>
    <submittedName>
        <fullName evidence="1">Uncharacterized protein</fullName>
    </submittedName>
</protein>
<keyword evidence="2" id="KW-1185">Reference proteome</keyword>
<dbReference type="OrthoDB" id="5079280at2759"/>
<reference evidence="1 2" key="1">
    <citation type="journal article" date="2021" name="Nat. Commun.">
        <title>Genetic determinants of endophytism in the Arabidopsis root mycobiome.</title>
        <authorList>
            <person name="Mesny F."/>
            <person name="Miyauchi S."/>
            <person name="Thiergart T."/>
            <person name="Pickel B."/>
            <person name="Atanasova L."/>
            <person name="Karlsson M."/>
            <person name="Huettel B."/>
            <person name="Barry K.W."/>
            <person name="Haridas S."/>
            <person name="Chen C."/>
            <person name="Bauer D."/>
            <person name="Andreopoulos W."/>
            <person name="Pangilinan J."/>
            <person name="LaButti K."/>
            <person name="Riley R."/>
            <person name="Lipzen A."/>
            <person name="Clum A."/>
            <person name="Drula E."/>
            <person name="Henrissat B."/>
            <person name="Kohler A."/>
            <person name="Grigoriev I.V."/>
            <person name="Martin F.M."/>
            <person name="Hacquard S."/>
        </authorList>
    </citation>
    <scope>NUCLEOTIDE SEQUENCE [LARGE SCALE GENOMIC DNA]</scope>
    <source>
        <strain evidence="1 2">MPI-CAGE-CH-0241</strain>
    </source>
</reference>
<evidence type="ECO:0000313" key="1">
    <source>
        <dbReference type="EMBL" id="KAH6887117.1"/>
    </source>
</evidence>
<dbReference type="EMBL" id="JAGPYM010000015">
    <property type="protein sequence ID" value="KAH6887117.1"/>
    <property type="molecule type" value="Genomic_DNA"/>
</dbReference>
<sequence>MFVENCEELIMCRLQEEFGVGGDSSITIINPEVEAILESSTVALVAQTRSGQPVQVNMMMPRIRAWLKRLAAQGVGYEDDYGDVRFMFTPVDEDGDASLEFARL</sequence>
<dbReference type="AlphaFoldDB" id="A0A9P8W0R4"/>
<proteinExistence type="predicted"/>
<gene>
    <name evidence="1" type="ORF">B0T10DRAFT_563334</name>
</gene>
<accession>A0A9P8W0R4</accession>